<sequence>MASTIVRIGVALLVAVALVGGGASVAAQSDGQSADQPAWADDLFDDMEGMQSQYNNFIGEAEMSTAERQVFNRIKGNTINVYIVETDVVFSFRMASDGTITELEQSRNDDADLKMLMTRETAESLATSENPVPGFVQSVRNGERTNGTVEGIVITGEDGKVVKQVTWGVINAVKGFF</sequence>
<dbReference type="RefSeq" id="WP_256418359.1">
    <property type="nucleotide sequence ID" value="NZ_JANHDL010000005.1"/>
</dbReference>
<protein>
    <submittedName>
        <fullName evidence="1">Uncharacterized protein</fullName>
    </submittedName>
</protein>
<organism evidence="1 2">
    <name type="scientific">Halorubrum laminariae</name>
    <dbReference type="NCBI Taxonomy" id="1433523"/>
    <lineage>
        <taxon>Archaea</taxon>
        <taxon>Methanobacteriati</taxon>
        <taxon>Methanobacteriota</taxon>
        <taxon>Stenosarchaea group</taxon>
        <taxon>Halobacteria</taxon>
        <taxon>Halobacteriales</taxon>
        <taxon>Haloferacaceae</taxon>
        <taxon>Halorubrum</taxon>
    </lineage>
</organism>
<name>A0ABD6C112_9EURY</name>
<dbReference type="Proteomes" id="UP001597185">
    <property type="component" value="Unassembled WGS sequence"/>
</dbReference>
<evidence type="ECO:0000313" key="2">
    <source>
        <dbReference type="Proteomes" id="UP001597185"/>
    </source>
</evidence>
<comment type="caution">
    <text evidence="1">The sequence shown here is derived from an EMBL/GenBank/DDBJ whole genome shotgun (WGS) entry which is preliminary data.</text>
</comment>
<dbReference type="EMBL" id="JBHUDB010000006">
    <property type="protein sequence ID" value="MFD1570876.1"/>
    <property type="molecule type" value="Genomic_DNA"/>
</dbReference>
<reference evidence="1 2" key="1">
    <citation type="journal article" date="2019" name="Int. J. Syst. Evol. Microbiol.">
        <title>The Global Catalogue of Microorganisms (GCM) 10K type strain sequencing project: providing services to taxonomists for standard genome sequencing and annotation.</title>
        <authorList>
            <consortium name="The Broad Institute Genomics Platform"/>
            <consortium name="The Broad Institute Genome Sequencing Center for Infectious Disease"/>
            <person name="Wu L."/>
            <person name="Ma J."/>
        </authorList>
    </citation>
    <scope>NUCLEOTIDE SEQUENCE [LARGE SCALE GENOMIC DNA]</scope>
    <source>
        <strain evidence="1 2">CGMCC 1.12689</strain>
    </source>
</reference>
<proteinExistence type="predicted"/>
<keyword evidence="2" id="KW-1185">Reference proteome</keyword>
<gene>
    <name evidence="1" type="ORF">ACFR9T_09790</name>
</gene>
<dbReference type="AlphaFoldDB" id="A0ABD6C112"/>
<evidence type="ECO:0000313" key="1">
    <source>
        <dbReference type="EMBL" id="MFD1570876.1"/>
    </source>
</evidence>
<accession>A0ABD6C112</accession>